<sequence>MIKCKAGASVPFQGEKKYFNAMSFGTALHFRPDWLGNGFLSFFACFFLCF</sequence>
<protein>
    <submittedName>
        <fullName evidence="1">Uncharacterized protein</fullName>
    </submittedName>
</protein>
<dbReference type="Proteomes" id="UP000036958">
    <property type="component" value="Unassembled WGS sequence"/>
</dbReference>
<dbReference type="AlphaFoldDB" id="A0A0L8VBP4"/>
<comment type="caution">
    <text evidence="1">The sequence shown here is derived from an EMBL/GenBank/DDBJ whole genome shotgun (WGS) entry which is preliminary data.</text>
</comment>
<evidence type="ECO:0000313" key="2">
    <source>
        <dbReference type="Proteomes" id="UP000036958"/>
    </source>
</evidence>
<evidence type="ECO:0000313" key="1">
    <source>
        <dbReference type="EMBL" id="KOH45597.1"/>
    </source>
</evidence>
<reference evidence="2" key="1">
    <citation type="submission" date="2015-07" db="EMBL/GenBank/DDBJ databases">
        <title>Genome sequencing of Sunxiuqinia dokdonensis strain SK.</title>
        <authorList>
            <person name="Ahn S."/>
            <person name="Kim B.-C."/>
        </authorList>
    </citation>
    <scope>NUCLEOTIDE SEQUENCE [LARGE SCALE GENOMIC DNA]</scope>
    <source>
        <strain evidence="2">SK</strain>
    </source>
</reference>
<proteinExistence type="predicted"/>
<keyword evidence="2" id="KW-1185">Reference proteome</keyword>
<gene>
    <name evidence="1" type="ORF">NC99_15820</name>
</gene>
<dbReference type="STRING" id="1409788.NC99_15820"/>
<organism evidence="1 2">
    <name type="scientific">Sunxiuqinia dokdonensis</name>
    <dbReference type="NCBI Taxonomy" id="1409788"/>
    <lineage>
        <taxon>Bacteria</taxon>
        <taxon>Pseudomonadati</taxon>
        <taxon>Bacteroidota</taxon>
        <taxon>Bacteroidia</taxon>
        <taxon>Marinilabiliales</taxon>
        <taxon>Prolixibacteraceae</taxon>
        <taxon>Sunxiuqinia</taxon>
    </lineage>
</organism>
<name>A0A0L8VBP4_9BACT</name>
<accession>A0A0L8VBP4</accession>
<dbReference type="EMBL" id="LGIA01000094">
    <property type="protein sequence ID" value="KOH45597.1"/>
    <property type="molecule type" value="Genomic_DNA"/>
</dbReference>